<feature type="compositionally biased region" description="Polar residues" evidence="11">
    <location>
        <begin position="429"/>
        <end position="449"/>
    </location>
</feature>
<evidence type="ECO:0000313" key="13">
    <source>
        <dbReference type="EMBL" id="EXJ65711.1"/>
    </source>
</evidence>
<dbReference type="PANTHER" id="PTHR23198:SF6">
    <property type="entry name" value="NUCLEAR PORE COMPLEX PROTEIN NUP98-NUP96"/>
    <property type="match status" value="1"/>
</dbReference>
<dbReference type="FunFam" id="1.10.10.2360:FF:000001">
    <property type="entry name" value="Nuclear pore complex protein Nup98-Nup96"/>
    <property type="match status" value="1"/>
</dbReference>
<evidence type="ECO:0000256" key="5">
    <source>
        <dbReference type="ARBA" id="ARBA00022813"/>
    </source>
</evidence>
<dbReference type="GO" id="GO:0008139">
    <property type="term" value="F:nuclear localization sequence binding"/>
    <property type="evidence" value="ECO:0007669"/>
    <property type="project" value="TreeGrafter"/>
</dbReference>
<name>W9WM42_9EURO</name>
<dbReference type="Pfam" id="PF12110">
    <property type="entry name" value="Nup96"/>
    <property type="match status" value="1"/>
</dbReference>
<keyword evidence="14" id="KW-1185">Reference proteome</keyword>
<evidence type="ECO:0000256" key="8">
    <source>
        <dbReference type="ARBA" id="ARBA00023010"/>
    </source>
</evidence>
<keyword evidence="9" id="KW-0906">Nuclear pore complex</keyword>
<dbReference type="GeneID" id="19195928"/>
<dbReference type="Gene3D" id="1.25.40.690">
    <property type="match status" value="1"/>
</dbReference>
<feature type="compositionally biased region" description="Polar residues" evidence="11">
    <location>
        <begin position="774"/>
        <end position="785"/>
    </location>
</feature>
<feature type="domain" description="Peptidase S59" evidence="12">
    <location>
        <begin position="875"/>
        <end position="1015"/>
    </location>
</feature>
<feature type="compositionally biased region" description="Polar residues" evidence="11">
    <location>
        <begin position="962"/>
        <end position="979"/>
    </location>
</feature>
<comment type="caution">
    <text evidence="13">The sequence shown here is derived from an EMBL/GenBank/DDBJ whole genome shotgun (WGS) entry which is preliminary data.</text>
</comment>
<gene>
    <name evidence="13" type="ORF">A1O5_11239</name>
</gene>
<feature type="compositionally biased region" description="Polar residues" evidence="11">
    <location>
        <begin position="720"/>
        <end position="731"/>
    </location>
</feature>
<feature type="compositionally biased region" description="Low complexity" evidence="11">
    <location>
        <begin position="366"/>
        <end position="400"/>
    </location>
</feature>
<dbReference type="InterPro" id="IPR036903">
    <property type="entry name" value="Nup98_auto-Pept-S59_dom_sf"/>
</dbReference>
<dbReference type="OrthoDB" id="1706066at2759"/>
<dbReference type="InterPro" id="IPR025574">
    <property type="entry name" value="Nucleoporin_FG_rpt"/>
</dbReference>
<dbReference type="InterPro" id="IPR007230">
    <property type="entry name" value="Nup98_auto-Pept-S59_dom"/>
</dbReference>
<evidence type="ECO:0000259" key="12">
    <source>
        <dbReference type="PROSITE" id="PS51434"/>
    </source>
</evidence>
<feature type="region of interest" description="Disordered" evidence="11">
    <location>
        <begin position="1029"/>
        <end position="1057"/>
    </location>
</feature>
<dbReference type="GO" id="GO:0017056">
    <property type="term" value="F:structural constituent of nuclear pore"/>
    <property type="evidence" value="ECO:0007669"/>
    <property type="project" value="InterPro"/>
</dbReference>
<dbReference type="FunFam" id="3.30.1610.10:FF:000003">
    <property type="entry name" value="Nucleoporin SONB, putative"/>
    <property type="match status" value="1"/>
</dbReference>
<comment type="similarity">
    <text evidence="2">Belongs to the nucleoporin GLFG family.</text>
</comment>
<evidence type="ECO:0000256" key="9">
    <source>
        <dbReference type="ARBA" id="ARBA00023132"/>
    </source>
</evidence>
<feature type="region of interest" description="Disordered" evidence="11">
    <location>
        <begin position="71"/>
        <end position="96"/>
    </location>
</feature>
<keyword evidence="3" id="KW-0813">Transport</keyword>
<dbReference type="eggNOG" id="KOG0845">
    <property type="taxonomic scope" value="Eukaryota"/>
</dbReference>
<dbReference type="Gene3D" id="1.10.10.2360">
    <property type="match status" value="1"/>
</dbReference>
<dbReference type="GO" id="GO:0034398">
    <property type="term" value="P:telomere tethering at nuclear periphery"/>
    <property type="evidence" value="ECO:0007669"/>
    <property type="project" value="TreeGrafter"/>
</dbReference>
<keyword evidence="7" id="KW-0653">Protein transport</keyword>
<evidence type="ECO:0000256" key="7">
    <source>
        <dbReference type="ARBA" id="ARBA00022927"/>
    </source>
</evidence>
<dbReference type="Pfam" id="PF13634">
    <property type="entry name" value="Nucleoporin_FG"/>
    <property type="match status" value="2"/>
</dbReference>
<evidence type="ECO:0000256" key="1">
    <source>
        <dbReference type="ARBA" id="ARBA00004567"/>
    </source>
</evidence>
<keyword evidence="4" id="KW-0677">Repeat</keyword>
<keyword evidence="6" id="KW-0509">mRNA transport</keyword>
<dbReference type="GO" id="GO:0006606">
    <property type="term" value="P:protein import into nucleus"/>
    <property type="evidence" value="ECO:0007669"/>
    <property type="project" value="TreeGrafter"/>
</dbReference>
<dbReference type="InterPro" id="IPR021967">
    <property type="entry name" value="Nup98_C"/>
</dbReference>
<feature type="region of interest" description="Disordered" evidence="11">
    <location>
        <begin position="347"/>
        <end position="484"/>
    </location>
</feature>
<feature type="region of interest" description="Disordered" evidence="11">
    <location>
        <begin position="546"/>
        <end position="652"/>
    </location>
</feature>
<feature type="compositionally biased region" description="Gly residues" evidence="11">
    <location>
        <begin position="151"/>
        <end position="162"/>
    </location>
</feature>
<evidence type="ECO:0000256" key="10">
    <source>
        <dbReference type="ARBA" id="ARBA00023242"/>
    </source>
</evidence>
<feature type="region of interest" description="Disordered" evidence="11">
    <location>
        <begin position="141"/>
        <end position="194"/>
    </location>
</feature>
<feature type="compositionally biased region" description="Polar residues" evidence="11">
    <location>
        <begin position="589"/>
        <end position="603"/>
    </location>
</feature>
<dbReference type="EMBL" id="AMGX01000024">
    <property type="protein sequence ID" value="EXJ65711.1"/>
    <property type="molecule type" value="Genomic_DNA"/>
</dbReference>
<keyword evidence="10" id="KW-0539">Nucleus</keyword>
<feature type="compositionally biased region" description="Polar residues" evidence="11">
    <location>
        <begin position="82"/>
        <end position="93"/>
    </location>
</feature>
<reference evidence="13 14" key="1">
    <citation type="submission" date="2013-03" db="EMBL/GenBank/DDBJ databases">
        <title>The Genome Sequence of Cladophialophora psammophila CBS 110553.</title>
        <authorList>
            <consortium name="The Broad Institute Genomics Platform"/>
            <person name="Cuomo C."/>
            <person name="de Hoog S."/>
            <person name="Gorbushina A."/>
            <person name="Walker B."/>
            <person name="Young S.K."/>
            <person name="Zeng Q."/>
            <person name="Gargeya S."/>
            <person name="Fitzgerald M."/>
            <person name="Haas B."/>
            <person name="Abouelleil A."/>
            <person name="Allen A.W."/>
            <person name="Alvarado L."/>
            <person name="Arachchi H.M."/>
            <person name="Berlin A.M."/>
            <person name="Chapman S.B."/>
            <person name="Gainer-Dewar J."/>
            <person name="Goldberg J."/>
            <person name="Griggs A."/>
            <person name="Gujja S."/>
            <person name="Hansen M."/>
            <person name="Howarth C."/>
            <person name="Imamovic A."/>
            <person name="Ireland A."/>
            <person name="Larimer J."/>
            <person name="McCowan C."/>
            <person name="Murphy C."/>
            <person name="Pearson M."/>
            <person name="Poon T.W."/>
            <person name="Priest M."/>
            <person name="Roberts A."/>
            <person name="Saif S."/>
            <person name="Shea T."/>
            <person name="Sisk P."/>
            <person name="Sykes S."/>
            <person name="Wortman J."/>
            <person name="Nusbaum C."/>
            <person name="Birren B."/>
        </authorList>
    </citation>
    <scope>NUCLEOTIDE SEQUENCE [LARGE SCALE GENOMIC DNA]</scope>
    <source>
        <strain evidence="13 14">CBS 110553</strain>
    </source>
</reference>
<keyword evidence="5" id="KW-0068">Autocatalytic cleavage</keyword>
<keyword evidence="8" id="KW-0811">Translocation</keyword>
<comment type="subcellular location">
    <subcellularLocation>
        <location evidence="1">Nucleus</location>
        <location evidence="1">Nuclear pore complex</location>
    </subcellularLocation>
</comment>
<feature type="compositionally biased region" description="Polar residues" evidence="11">
    <location>
        <begin position="401"/>
        <end position="422"/>
    </location>
</feature>
<feature type="region of interest" description="Disordered" evidence="11">
    <location>
        <begin position="962"/>
        <end position="982"/>
    </location>
</feature>
<dbReference type="GO" id="GO:0006405">
    <property type="term" value="P:RNA export from nucleus"/>
    <property type="evidence" value="ECO:0007669"/>
    <property type="project" value="TreeGrafter"/>
</dbReference>
<dbReference type="SUPFAM" id="SSF82215">
    <property type="entry name" value="C-terminal autoproteolytic domain of nucleoporin nup98"/>
    <property type="match status" value="1"/>
</dbReference>
<dbReference type="InterPro" id="IPR037665">
    <property type="entry name" value="Nucleoporin_S59-like"/>
</dbReference>
<sequence length="1958" mass="208491">MSFSSGGAFSFGSNNNNQSSTGFGGFGSNTNTGTGFGTNTSTTGFGSSTATANPFGSSTFGSNTGGFGGNTNTSGSLFGNKPASNPFGSTTTNTGGGIFGSSNTNAGFGSGGGFGSTNNAFGSNTGGTGFSFGSASKPTFGSSTNSTPLFGQGGAGTTGGFGSTTSSPFGAAGSGTALGNQPVAPSEGTASTPYAPTLEKEAAGLSSNYQSINFMPPYQKYSFEELRLADYNAGRKYGNTTGQAGGFGSNTFGGFGSSNTGFGSTTSSTPNPFGSTTTSSSSGFGANTATSGFGGGGLFGNKPAGGGLFGTQSSAAPSTGLFGTSNTATNAFGSGTTGFGSGGGLFGQNQNQSKPSLFGNTSGTPSSFSFGNTNTTNTNTGNGLFGNNTNTSNTSAFGGNQQQSGGLFGNNANQQQKPSLFGNTGFGASANQNQPSGGLFGNTNNTPTSGGLFGNTTNPNTGTSGGLFGTNNSTSGTSLFGNNAGNQQKPVGIFGGSTFGNTNINTGGGLFGNTNNQQQSGGLFGNTNTNTGSGFSFGNTASKPATGSLFNTTNNQQGGFGGSTSGFGSIFGTSQNNQQNQQQPDFKLSSLNDPNPYGQTSIWTGLPVPTPDNSKPLFTPLSATQKLKESQSKPPPSLRLNQSRYMTPPRRSGFGFSYSTYGTPNSAASTPGGSGLSSSMYGSRSFNGGSFGRSFGKSASASNLRSQFTGDGEGVLSPNAFASTNPRWSSGNMRRLTIDRSIRNDLFSRPSLPAFPTNTLDRSVNGNNEVSVVANGESSSASEPTNKLKKRVSFDKDTAGGSNGVLNGESGALVRTENDRDEVDGAPAGPAVNGTPRSEAEPVRGNELAVVPEDRESDDVTSRKTTVQAKPDPQPGDYWMKPTRAELSKMPREKLSRFVGFEVGRKGCGKVVFNGPVDLTSLPLDDLYEKIVEIRLRSVTVYPDASSKPPVGKGLNVPSTISIENSWPRSRGQPSSATSGPIFDKHVNRLKKMHGTEFVNYEVTTGVWTFRVPHYTRYGLDYDNDEMGQSLLSAPPDSLNSSLSTDNSGMDVDSEAPDDYDVDGDDDTFAFKQKTLPGGYGRQSIIDYQNDVPAAQTVEEHAAGSEMEEDYDDEDDNEVSMVGSYPPPTASPNKPILKHSTMGTPRKAVINIDGDWAEQLQRTISPRKQNRDALRQAQSKILLDRTCEPIGPSLDFTKPVNKTEFRTSIDIMNSLFSRHEERMAQLKGKEGKPEAGPDFEFPYAKRAKTFEDQIRDESAQLGENDKLWHASFKPHFTSINQLVYKSVDAPHESDWTTEVLAHSGTAGRNVVISSLQPVPIENVAMYVKSILTNVQVLLAENVPSVKHDAVTFSQIRDHLVQHRIAAEELDIYELLHVLFDDYEDEFTLGLNRQQQQEFQLRVRRDRLSKYLSELVWRRYGDRIKEASKLNGVTAAIMQLTANSIHAACDSLMQEKDFNLALLVAQIGQADPAFQEDIADQISAWRGQRVISEMSEEIRALYEILSGNTNIVHGRQNVAVEDRASTFAISEKFGLDWIQAFALCFWYGKHKNDEIHEVVADFQEKLNSKLESATPFRGENEYEDPLWVVLKIFAGNSGTNKGKAGSRATASVASQIDKPVLPQALSALSQPWNSHATFRLHHAIVATIPGISINQNRSDDLALSLAFEYSARRDTVGAVYALLHLSDPAQRADQIRYLLNRHAATLPSPPRTDGAAATQDSSLWTAFTTSLRIPAPWIHQSKALHARSCNNHLAELNYLLAAGDFCSAHDCFLRRVAPRLVIDEDWETLREVLGWFGNEAEQKVNAAMASSGDEGLVAQWRTGGQLYADFVELMMLMDLSTPTRRGSADGSADTKRRAKKGLLLRLQGSLTELNARSQVMSSASGSGFSDLNKDREKLEERVALCEMGRMVARGLELESEDGVSEKKHILDLPLNADARLIHARTLGVEYYRGVMAMAR</sequence>
<evidence type="ECO:0000256" key="6">
    <source>
        <dbReference type="ARBA" id="ARBA00022816"/>
    </source>
</evidence>
<dbReference type="RefSeq" id="XP_007750001.1">
    <property type="nucleotide sequence ID" value="XM_007751811.1"/>
</dbReference>
<dbReference type="HOGENOM" id="CLU_002330_0_0_1"/>
<dbReference type="GO" id="GO:0051028">
    <property type="term" value="P:mRNA transport"/>
    <property type="evidence" value="ECO:0007669"/>
    <property type="project" value="UniProtKB-KW"/>
</dbReference>
<evidence type="ECO:0000313" key="14">
    <source>
        <dbReference type="Proteomes" id="UP000019471"/>
    </source>
</evidence>
<feature type="compositionally biased region" description="Low complexity" evidence="11">
    <location>
        <begin position="1035"/>
        <end position="1048"/>
    </location>
</feature>
<feature type="compositionally biased region" description="Polar residues" evidence="11">
    <location>
        <begin position="469"/>
        <end position="484"/>
    </location>
</feature>
<dbReference type="PANTHER" id="PTHR23198">
    <property type="entry name" value="NUCLEOPORIN"/>
    <property type="match status" value="1"/>
</dbReference>
<evidence type="ECO:0000256" key="3">
    <source>
        <dbReference type="ARBA" id="ARBA00022448"/>
    </source>
</evidence>
<accession>W9WM42</accession>
<evidence type="ECO:0000256" key="2">
    <source>
        <dbReference type="ARBA" id="ARBA00008926"/>
    </source>
</evidence>
<feature type="region of interest" description="Disordered" evidence="11">
    <location>
        <begin position="263"/>
        <end position="282"/>
    </location>
</feature>
<feature type="compositionally biased region" description="Polar residues" evidence="11">
    <location>
        <begin position="354"/>
        <end position="365"/>
    </location>
</feature>
<feature type="region of interest" description="Disordered" evidence="11">
    <location>
        <begin position="774"/>
        <end position="879"/>
    </location>
</feature>
<feature type="region of interest" description="Disordered" evidence="11">
    <location>
        <begin position="710"/>
        <end position="731"/>
    </location>
</feature>
<dbReference type="Pfam" id="PF04096">
    <property type="entry name" value="Nucleoporin2"/>
    <property type="match status" value="1"/>
</dbReference>
<dbReference type="STRING" id="1182543.W9WM42"/>
<organism evidence="13 14">
    <name type="scientific">Cladophialophora psammophila CBS 110553</name>
    <dbReference type="NCBI Taxonomy" id="1182543"/>
    <lineage>
        <taxon>Eukaryota</taxon>
        <taxon>Fungi</taxon>
        <taxon>Dikarya</taxon>
        <taxon>Ascomycota</taxon>
        <taxon>Pezizomycotina</taxon>
        <taxon>Eurotiomycetes</taxon>
        <taxon>Chaetothyriomycetidae</taxon>
        <taxon>Chaetothyriales</taxon>
        <taxon>Herpotrichiellaceae</taxon>
        <taxon>Cladophialophora</taxon>
    </lineage>
</organism>
<dbReference type="GO" id="GO:0003723">
    <property type="term" value="F:RNA binding"/>
    <property type="evidence" value="ECO:0007669"/>
    <property type="project" value="TreeGrafter"/>
</dbReference>
<protein>
    <recommendedName>
        <fullName evidence="12">Peptidase S59 domain-containing protein</fullName>
    </recommendedName>
</protein>
<dbReference type="Gene3D" id="3.30.1610.10">
    <property type="entry name" value="Peptidase S59, nucleoporin"/>
    <property type="match status" value="1"/>
</dbReference>
<evidence type="ECO:0000256" key="4">
    <source>
        <dbReference type="ARBA" id="ARBA00022737"/>
    </source>
</evidence>
<dbReference type="Proteomes" id="UP000019471">
    <property type="component" value="Unassembled WGS sequence"/>
</dbReference>
<feature type="compositionally biased region" description="Low complexity" evidence="11">
    <location>
        <begin position="566"/>
        <end position="583"/>
    </location>
</feature>
<evidence type="ECO:0000256" key="11">
    <source>
        <dbReference type="SAM" id="MobiDB-lite"/>
    </source>
</evidence>
<dbReference type="GO" id="GO:0000973">
    <property type="term" value="P:post-transcriptional tethering of RNA polymerase II gene DNA at nuclear periphery"/>
    <property type="evidence" value="ECO:0007669"/>
    <property type="project" value="TreeGrafter"/>
</dbReference>
<dbReference type="PROSITE" id="PS51434">
    <property type="entry name" value="NUP_C"/>
    <property type="match status" value="1"/>
</dbReference>
<dbReference type="GO" id="GO:0044614">
    <property type="term" value="C:nuclear pore cytoplasmic filaments"/>
    <property type="evidence" value="ECO:0007669"/>
    <property type="project" value="TreeGrafter"/>
</dbReference>
<feature type="compositionally biased region" description="Basic and acidic residues" evidence="11">
    <location>
        <begin position="852"/>
        <end position="862"/>
    </location>
</feature>
<proteinExistence type="inferred from homology"/>